<feature type="transmembrane region" description="Helical" evidence="1">
    <location>
        <begin position="20"/>
        <end position="38"/>
    </location>
</feature>
<feature type="transmembrane region" description="Helical" evidence="1">
    <location>
        <begin position="44"/>
        <end position="63"/>
    </location>
</feature>
<evidence type="ECO:0000256" key="1">
    <source>
        <dbReference type="SAM" id="Phobius"/>
    </source>
</evidence>
<keyword evidence="3" id="KW-1185">Reference proteome</keyword>
<dbReference type="Proteomes" id="UP000297549">
    <property type="component" value="Unassembled WGS sequence"/>
</dbReference>
<name>A0A4Z0QA27_9BACT</name>
<evidence type="ECO:0000313" key="3">
    <source>
        <dbReference type="Proteomes" id="UP000297549"/>
    </source>
</evidence>
<comment type="caution">
    <text evidence="2">The sequence shown here is derived from an EMBL/GenBank/DDBJ whole genome shotgun (WGS) entry which is preliminary data.</text>
</comment>
<keyword evidence="1" id="KW-0472">Membrane</keyword>
<dbReference type="AlphaFoldDB" id="A0A4Z0QA27"/>
<organism evidence="2 3">
    <name type="scientific">Hymenobacter aquaticus</name>
    <dbReference type="NCBI Taxonomy" id="1867101"/>
    <lineage>
        <taxon>Bacteria</taxon>
        <taxon>Pseudomonadati</taxon>
        <taxon>Bacteroidota</taxon>
        <taxon>Cytophagia</taxon>
        <taxon>Cytophagales</taxon>
        <taxon>Hymenobacteraceae</taxon>
        <taxon>Hymenobacter</taxon>
    </lineage>
</organism>
<protein>
    <submittedName>
        <fullName evidence="2">Uncharacterized protein</fullName>
    </submittedName>
</protein>
<keyword evidence="1" id="KW-1133">Transmembrane helix</keyword>
<gene>
    <name evidence="2" type="ORF">E5K00_12620</name>
</gene>
<sequence length="110" mass="11307">MLPVASAAELPRPIRAARRLSLAIGLAGAVLGLLGLLLPVPLPVLALGVAGGLSLPLALGWLLEGKRQPQPPAGPELRPAGPSRPCVSAPCQPQEIRCNPFFELLSPSSL</sequence>
<dbReference type="EMBL" id="SRLC01000001">
    <property type="protein sequence ID" value="TGE25993.1"/>
    <property type="molecule type" value="Genomic_DNA"/>
</dbReference>
<keyword evidence="1" id="KW-0812">Transmembrane</keyword>
<evidence type="ECO:0000313" key="2">
    <source>
        <dbReference type="EMBL" id="TGE25993.1"/>
    </source>
</evidence>
<proteinExistence type="predicted"/>
<dbReference type="RefSeq" id="WP_135463570.1">
    <property type="nucleotide sequence ID" value="NZ_SRLC01000001.1"/>
</dbReference>
<accession>A0A4Z0QA27</accession>
<reference evidence="2 3" key="1">
    <citation type="submission" date="2019-04" db="EMBL/GenBank/DDBJ databases">
        <authorList>
            <person name="Feng G."/>
            <person name="Zhang J."/>
            <person name="Zhu H."/>
        </authorList>
    </citation>
    <scope>NUCLEOTIDE SEQUENCE [LARGE SCALE GENOMIC DNA]</scope>
    <source>
        <strain evidence="2 3">JCM 31653</strain>
    </source>
</reference>